<dbReference type="GO" id="GO:0016491">
    <property type="term" value="F:oxidoreductase activity"/>
    <property type="evidence" value="ECO:0007669"/>
    <property type="project" value="UniProtKB-KW"/>
</dbReference>
<comment type="caution">
    <text evidence="4">The sequence shown here is derived from an EMBL/GenBank/DDBJ whole genome shotgun (WGS) entry which is preliminary data.</text>
</comment>
<dbReference type="Pfam" id="PF00106">
    <property type="entry name" value="adh_short"/>
    <property type="match status" value="1"/>
</dbReference>
<dbReference type="AlphaFoldDB" id="A0A6C2C744"/>
<dbReference type="Gene3D" id="3.40.50.720">
    <property type="entry name" value="NAD(P)-binding Rossmann-like Domain"/>
    <property type="match status" value="1"/>
</dbReference>
<dbReference type="OrthoDB" id="9775296at2"/>
<dbReference type="SUPFAM" id="SSF51735">
    <property type="entry name" value="NAD(P)-binding Rossmann-fold domains"/>
    <property type="match status" value="1"/>
</dbReference>
<evidence type="ECO:0000313" key="5">
    <source>
        <dbReference type="Proteomes" id="UP000371977"/>
    </source>
</evidence>
<dbReference type="PANTHER" id="PTHR44169">
    <property type="entry name" value="NADPH-DEPENDENT 1-ACYLDIHYDROXYACETONE PHOSPHATE REDUCTASE"/>
    <property type="match status" value="1"/>
</dbReference>
<dbReference type="EMBL" id="SDGZ01000013">
    <property type="protein sequence ID" value="TYC49831.1"/>
    <property type="molecule type" value="Genomic_DNA"/>
</dbReference>
<accession>A0A6C2C744</accession>
<dbReference type="Proteomes" id="UP000371977">
    <property type="component" value="Unassembled WGS sequence"/>
</dbReference>
<dbReference type="PRINTS" id="PR00080">
    <property type="entry name" value="SDRFAMILY"/>
</dbReference>
<name>A0A6C2C744_9LACO</name>
<sequence>MLEKQVVIITGASAGMGYEATKLFSSKDWLVFAGARTVAKIPAADNIVPLELDVTDSVSIQGFIQAVLAQTDRIDVLINNAGYGENGPIEEISMGNIRKQFETNFFGAVELTQLVLPIMRAAKNGRIINVASVGSNTFLPLAGYYTATKAALQIWSDTLDLEGAAFGIRSLIIQPGSTVSNWREISRGNARSNLNSNSVYQELTAKTDKALNNRPQTATSQDLARLFYKAATDAKPKLRYFNNFADHSMVFVARTFPTLWRSIVQRILRKTL</sequence>
<reference evidence="4 5" key="1">
    <citation type="submission" date="2019-01" db="EMBL/GenBank/DDBJ databases">
        <title>Weissella sp. nov., a novel lactic acid bacterium isolated from animal feces.</title>
        <authorList>
            <person name="Wang L.-T."/>
        </authorList>
    </citation>
    <scope>NUCLEOTIDE SEQUENCE [LARGE SCALE GENOMIC DNA]</scope>
    <source>
        <strain evidence="4 5">8H-2</strain>
    </source>
</reference>
<keyword evidence="2" id="KW-0560">Oxidoreductase</keyword>
<dbReference type="InterPro" id="IPR002347">
    <property type="entry name" value="SDR_fam"/>
</dbReference>
<dbReference type="PRINTS" id="PR00081">
    <property type="entry name" value="GDHRDH"/>
</dbReference>
<keyword evidence="5" id="KW-1185">Reference proteome</keyword>
<evidence type="ECO:0000256" key="3">
    <source>
        <dbReference type="RuleBase" id="RU000363"/>
    </source>
</evidence>
<gene>
    <name evidence="4" type="ORF">ESZ50_04370</name>
</gene>
<dbReference type="InterPro" id="IPR036291">
    <property type="entry name" value="NAD(P)-bd_dom_sf"/>
</dbReference>
<evidence type="ECO:0000256" key="1">
    <source>
        <dbReference type="ARBA" id="ARBA00006484"/>
    </source>
</evidence>
<proteinExistence type="inferred from homology"/>
<protein>
    <submittedName>
        <fullName evidence="4">SDR family NAD(P)-dependent oxidoreductase</fullName>
    </submittedName>
</protein>
<evidence type="ECO:0000256" key="2">
    <source>
        <dbReference type="ARBA" id="ARBA00023002"/>
    </source>
</evidence>
<dbReference type="CDD" id="cd05374">
    <property type="entry name" value="17beta-HSD-like_SDR_c"/>
    <property type="match status" value="1"/>
</dbReference>
<organism evidence="4 5">
    <name type="scientific">Weissella muntiaci</name>
    <dbReference type="NCBI Taxonomy" id="2508881"/>
    <lineage>
        <taxon>Bacteria</taxon>
        <taxon>Bacillati</taxon>
        <taxon>Bacillota</taxon>
        <taxon>Bacilli</taxon>
        <taxon>Lactobacillales</taxon>
        <taxon>Lactobacillaceae</taxon>
        <taxon>Weissella</taxon>
    </lineage>
</organism>
<evidence type="ECO:0000313" key="4">
    <source>
        <dbReference type="EMBL" id="TYC49831.1"/>
    </source>
</evidence>
<comment type="similarity">
    <text evidence="1 3">Belongs to the short-chain dehydrogenases/reductases (SDR) family.</text>
</comment>
<dbReference type="RefSeq" id="WP_148622390.1">
    <property type="nucleotide sequence ID" value="NZ_SDGZ01000013.1"/>
</dbReference>
<dbReference type="PANTHER" id="PTHR44169:SF6">
    <property type="entry name" value="NADPH-DEPENDENT 1-ACYLDIHYDROXYACETONE PHOSPHATE REDUCTASE"/>
    <property type="match status" value="1"/>
</dbReference>